<dbReference type="Proteomes" id="UP000822476">
    <property type="component" value="Unassembled WGS sequence"/>
</dbReference>
<keyword evidence="2" id="KW-1185">Reference proteome</keyword>
<organism evidence="1 2">
    <name type="scientific">Paragonimus skrjabini miyazakii</name>
    <dbReference type="NCBI Taxonomy" id="59628"/>
    <lineage>
        <taxon>Eukaryota</taxon>
        <taxon>Metazoa</taxon>
        <taxon>Spiralia</taxon>
        <taxon>Lophotrochozoa</taxon>
        <taxon>Platyhelminthes</taxon>
        <taxon>Trematoda</taxon>
        <taxon>Digenea</taxon>
        <taxon>Plagiorchiida</taxon>
        <taxon>Troglotremata</taxon>
        <taxon>Troglotrematidae</taxon>
        <taxon>Paragonimus</taxon>
    </lineage>
</organism>
<proteinExistence type="predicted"/>
<name>A0A8S9YKA1_9TREM</name>
<gene>
    <name evidence="1" type="ORF">EG68_12041</name>
</gene>
<evidence type="ECO:0000313" key="2">
    <source>
        <dbReference type="Proteomes" id="UP000822476"/>
    </source>
</evidence>
<protein>
    <submittedName>
        <fullName evidence="1">Uncharacterized protein</fullName>
    </submittedName>
</protein>
<evidence type="ECO:0000313" key="1">
    <source>
        <dbReference type="EMBL" id="KAF7255259.1"/>
    </source>
</evidence>
<sequence length="45" mass="5426">MSYKLSRKFECHRRLGLRLVAAGARIWRTLYIVTLRNIYLWASRS</sequence>
<comment type="caution">
    <text evidence="1">The sequence shown here is derived from an EMBL/GenBank/DDBJ whole genome shotgun (WGS) entry which is preliminary data.</text>
</comment>
<dbReference type="EMBL" id="JTDE01004144">
    <property type="protein sequence ID" value="KAF7255259.1"/>
    <property type="molecule type" value="Genomic_DNA"/>
</dbReference>
<reference evidence="1" key="1">
    <citation type="submission" date="2019-07" db="EMBL/GenBank/DDBJ databases">
        <title>Annotation for the trematode Paragonimus miyazaki's.</title>
        <authorList>
            <person name="Choi Y.-J."/>
        </authorList>
    </citation>
    <scope>NUCLEOTIDE SEQUENCE</scope>
    <source>
        <strain evidence="1">Japan</strain>
    </source>
</reference>
<dbReference type="AlphaFoldDB" id="A0A8S9YKA1"/>
<feature type="non-terminal residue" evidence="1">
    <location>
        <position position="45"/>
    </location>
</feature>
<accession>A0A8S9YKA1</accession>